<dbReference type="InterPro" id="IPR014147">
    <property type="entry name" value="T4SS_TrbJ"/>
</dbReference>
<feature type="signal peptide" evidence="2">
    <location>
        <begin position="1"/>
        <end position="21"/>
    </location>
</feature>
<dbReference type="NCBIfam" id="TIGR02780">
    <property type="entry name" value="TrbJ_Ti"/>
    <property type="match status" value="1"/>
</dbReference>
<keyword evidence="1" id="KW-0175">Coiled coil</keyword>
<keyword evidence="2" id="KW-0732">Signal</keyword>
<proteinExistence type="predicted"/>
<sequence length="248" mass="27630">MLRKAVTSLAIIAAVSGVAMPAPQADAQAIYCTNCSSRVTQLLQHAQQARQITMQVQQLQMEVARYEQMARDVVNLPETMMSGVIQDISKIHATIEQGRALAYTVKNLDQEFASRYGSLDRYRNSGFNAGQLAGKYEQWDAETTDGLKGVYRTLGLQAQGMVDEQEFMNRLRQRSQSAQGQREVATVGHELALEGIAQMQRLRQLLMVQMQQEAQATQLQQDQAAVSAALSDRFFGAELDNSYKAKTY</sequence>
<keyword evidence="4" id="KW-1185">Reference proteome</keyword>
<dbReference type="EMBL" id="CP146370">
    <property type="protein sequence ID" value="WWT56548.1"/>
    <property type="molecule type" value="Genomic_DNA"/>
</dbReference>
<evidence type="ECO:0000313" key="3">
    <source>
        <dbReference type="EMBL" id="WWT56548.1"/>
    </source>
</evidence>
<name>A0ABZ2IGF8_9CAUL</name>
<evidence type="ECO:0000256" key="2">
    <source>
        <dbReference type="SAM" id="SignalP"/>
    </source>
</evidence>
<feature type="chain" id="PRO_5046449516" evidence="2">
    <location>
        <begin position="22"/>
        <end position="248"/>
    </location>
</feature>
<accession>A0ABZ2IGF8</accession>
<protein>
    <submittedName>
        <fullName evidence="3">P-type conjugative transfer protein TrbJ</fullName>
    </submittedName>
</protein>
<evidence type="ECO:0000256" key="1">
    <source>
        <dbReference type="SAM" id="Coils"/>
    </source>
</evidence>
<organism evidence="3 4">
    <name type="scientific">Brevundimonas olei</name>
    <dbReference type="NCBI Taxonomy" id="657642"/>
    <lineage>
        <taxon>Bacteria</taxon>
        <taxon>Pseudomonadati</taxon>
        <taxon>Pseudomonadota</taxon>
        <taxon>Alphaproteobacteria</taxon>
        <taxon>Caulobacterales</taxon>
        <taxon>Caulobacteraceae</taxon>
        <taxon>Brevundimonas</taxon>
    </lineage>
</organism>
<reference evidence="3 4" key="1">
    <citation type="submission" date="2024-02" db="EMBL/GenBank/DDBJ databases">
        <title>Distribution and functional of Brevundimonas-related endobacteria within Verticillium dahliae.</title>
        <authorList>
            <person name="Zeng H."/>
        </authorList>
    </citation>
    <scope>NUCLEOTIDE SEQUENCE [LARGE SCALE GENOMIC DNA]</scope>
    <source>
        <strain evidence="3 4">TRM 44200</strain>
        <plasmid evidence="3 4">unnamed</plasmid>
    </source>
</reference>
<dbReference type="Proteomes" id="UP001363460">
    <property type="component" value="Plasmid unnamed"/>
</dbReference>
<keyword evidence="3" id="KW-0614">Plasmid</keyword>
<gene>
    <name evidence="3" type="primary">trbJ</name>
    <name evidence="3" type="ORF">V8J38_16710</name>
</gene>
<geneLocation type="plasmid" evidence="3 4">
    <name>unnamed</name>
</geneLocation>
<evidence type="ECO:0000313" key="4">
    <source>
        <dbReference type="Proteomes" id="UP001363460"/>
    </source>
</evidence>
<feature type="coiled-coil region" evidence="1">
    <location>
        <begin position="49"/>
        <end position="76"/>
    </location>
</feature>
<dbReference type="RefSeq" id="WP_338578701.1">
    <property type="nucleotide sequence ID" value="NZ_CP146370.1"/>
</dbReference>